<dbReference type="EMBL" id="ML993626">
    <property type="protein sequence ID" value="KAF2160434.1"/>
    <property type="molecule type" value="Genomic_DNA"/>
</dbReference>
<keyword evidence="13" id="KW-0445">Lipid transport</keyword>
<evidence type="ECO:0000256" key="16">
    <source>
        <dbReference type="ARBA" id="ARBA00051585"/>
    </source>
</evidence>
<organism evidence="22 23">
    <name type="scientific">Zasmidium cellare ATCC 36951</name>
    <dbReference type="NCBI Taxonomy" id="1080233"/>
    <lineage>
        <taxon>Eukaryota</taxon>
        <taxon>Fungi</taxon>
        <taxon>Dikarya</taxon>
        <taxon>Ascomycota</taxon>
        <taxon>Pezizomycotina</taxon>
        <taxon>Dothideomycetes</taxon>
        <taxon>Dothideomycetidae</taxon>
        <taxon>Mycosphaerellales</taxon>
        <taxon>Mycosphaerellaceae</taxon>
        <taxon>Zasmidium</taxon>
    </lineage>
</organism>
<evidence type="ECO:0000256" key="5">
    <source>
        <dbReference type="ARBA" id="ARBA00022448"/>
    </source>
</evidence>
<dbReference type="PANTHER" id="PTHR43107">
    <property type="entry name" value="LONG-CHAIN FATTY ACID TRANSPORT PROTEIN"/>
    <property type="match status" value="1"/>
</dbReference>
<keyword evidence="6" id="KW-1003">Cell membrane</keyword>
<evidence type="ECO:0000256" key="10">
    <source>
        <dbReference type="ARBA" id="ARBA00022741"/>
    </source>
</evidence>
<evidence type="ECO:0000256" key="14">
    <source>
        <dbReference type="ARBA" id="ARBA00023136"/>
    </source>
</evidence>
<keyword evidence="7" id="KW-0436">Ligase</keyword>
<dbReference type="InterPro" id="IPR020845">
    <property type="entry name" value="AMP-binding_CS"/>
</dbReference>
<dbReference type="PROSITE" id="PS00455">
    <property type="entry name" value="AMP_BINDING"/>
    <property type="match status" value="1"/>
</dbReference>
<comment type="similarity">
    <text evidence="4">Belongs to the ATP-dependent AMP-binding enzyme family.</text>
</comment>
<evidence type="ECO:0000256" key="7">
    <source>
        <dbReference type="ARBA" id="ARBA00022598"/>
    </source>
</evidence>
<gene>
    <name evidence="22" type="ORF">M409DRAFT_29058</name>
</gene>
<dbReference type="Pfam" id="PF13193">
    <property type="entry name" value="AMP-binding_C"/>
    <property type="match status" value="1"/>
</dbReference>
<evidence type="ECO:0000259" key="21">
    <source>
        <dbReference type="Pfam" id="PF13193"/>
    </source>
</evidence>
<comment type="catalytic activity">
    <reaction evidence="16">
        <text>a very long-chain fatty acid + ATP + CoA = a very long-chain fatty acyl-CoA + AMP + diphosphate</text>
        <dbReference type="Rhea" id="RHEA:54536"/>
        <dbReference type="ChEBI" id="CHEBI:30616"/>
        <dbReference type="ChEBI" id="CHEBI:33019"/>
        <dbReference type="ChEBI" id="CHEBI:57287"/>
        <dbReference type="ChEBI" id="CHEBI:58950"/>
        <dbReference type="ChEBI" id="CHEBI:138261"/>
        <dbReference type="ChEBI" id="CHEBI:456215"/>
    </reaction>
</comment>
<dbReference type="InterPro" id="IPR042099">
    <property type="entry name" value="ANL_N_sf"/>
</dbReference>
<sequence length="651" mass="73053">MKIPSIPLPRSLRELPLTHSLPAAGAILAYLNAKYHFSADIWGVYTAISFQAYTSRLEKQDRVNSFYRFEEFAKNPKFTNRPFLAVPKNEEQPNAKTEWTWGEAYDIVLQYARWLKETYGVKRNEIIAMDFRNSEQFVWIWFALWSLGASPAFINSNLQDNAFIHCVKVSTTRLLVLDHGLSDILTEEAKSQFGPDEKGRAIETVILDPSLQSQILALEPYRAPDSERSGILAKDAAILIYTSGTTGLPKAANVSWTKPISGEYFFPRLLALTAEDRYFTAMPLYHSSASLLGVCQSLGFGSATIVAQKFSPRTQMKQVTETNATVMQYIGEMCRYLVTSPPTPWDKAHKLRLAFGNGMRPDVWQKFKDRYAIPTVCEFYGATEAPGASMVYSNNDFYRGAIGRQGLITRTLFGGTQVIVKHDHETDTPLKDPKTGFCIKADTNEPGELLYWLDPANISDKFQGYYGNDKASSSKIIKDVFQKGDAWYRSGDLQRRDADGRWWFIDRIGDTFRWKGENVSTAEVSEALGSHAALKEANVYGIQLPNHDGRAGCAAIGLTEGQSLDGQLGADLASHARRRLPRYAVPLFLRLMKEFEITGTLKHQKVALRNEGADPSKTGEDELFWLPPGSDKYVRFTKGDWESIAGGRAKL</sequence>
<dbReference type="Gene3D" id="3.40.50.12780">
    <property type="entry name" value="N-terminal domain of ligase-like"/>
    <property type="match status" value="1"/>
</dbReference>
<keyword evidence="14" id="KW-0472">Membrane</keyword>
<dbReference type="FunFam" id="3.30.300.30:FF:000002">
    <property type="entry name" value="Long-chain fatty acid transport protein 1"/>
    <property type="match status" value="1"/>
</dbReference>
<dbReference type="FunFam" id="3.40.50.12780:FF:000019">
    <property type="entry name" value="Long-chain fatty acid transporter"/>
    <property type="match status" value="1"/>
</dbReference>
<feature type="domain" description="AMP-dependent synthetase/ligase" evidence="20">
    <location>
        <begin position="94"/>
        <end position="436"/>
    </location>
</feature>
<dbReference type="GO" id="GO:0005524">
    <property type="term" value="F:ATP binding"/>
    <property type="evidence" value="ECO:0007669"/>
    <property type="project" value="UniProtKB-KW"/>
</dbReference>
<dbReference type="GO" id="GO:0044539">
    <property type="term" value="P:long-chain fatty acid import into cell"/>
    <property type="evidence" value="ECO:0007669"/>
    <property type="project" value="TreeGrafter"/>
</dbReference>
<dbReference type="GO" id="GO:0004467">
    <property type="term" value="F:long-chain fatty acid-CoA ligase activity"/>
    <property type="evidence" value="ECO:0007669"/>
    <property type="project" value="TreeGrafter"/>
</dbReference>
<dbReference type="AlphaFoldDB" id="A0A6A6C051"/>
<evidence type="ECO:0000313" key="23">
    <source>
        <dbReference type="Proteomes" id="UP000799537"/>
    </source>
</evidence>
<keyword evidence="10" id="KW-0547">Nucleotide-binding</keyword>
<dbReference type="RefSeq" id="XP_033661323.1">
    <property type="nucleotide sequence ID" value="XM_033809291.1"/>
</dbReference>
<evidence type="ECO:0000256" key="9">
    <source>
        <dbReference type="ARBA" id="ARBA00022692"/>
    </source>
</evidence>
<evidence type="ECO:0000256" key="3">
    <source>
        <dbReference type="ARBA" id="ARBA00004651"/>
    </source>
</evidence>
<dbReference type="Proteomes" id="UP000799537">
    <property type="component" value="Unassembled WGS sequence"/>
</dbReference>
<dbReference type="GO" id="GO:0005324">
    <property type="term" value="F:long-chain fatty acid transmembrane transporter activity"/>
    <property type="evidence" value="ECO:0007669"/>
    <property type="project" value="TreeGrafter"/>
</dbReference>
<name>A0A6A6C051_ZASCE</name>
<dbReference type="GeneID" id="54562563"/>
<evidence type="ECO:0000256" key="18">
    <source>
        <dbReference type="ARBA" id="ARBA00068795"/>
    </source>
</evidence>
<dbReference type="GO" id="GO:0005811">
    <property type="term" value="C:lipid droplet"/>
    <property type="evidence" value="ECO:0007669"/>
    <property type="project" value="UniProtKB-SubCell"/>
</dbReference>
<evidence type="ECO:0000313" key="22">
    <source>
        <dbReference type="EMBL" id="KAF2160434.1"/>
    </source>
</evidence>
<dbReference type="Gene3D" id="3.30.300.30">
    <property type="match status" value="1"/>
</dbReference>
<evidence type="ECO:0000259" key="20">
    <source>
        <dbReference type="Pfam" id="PF00501"/>
    </source>
</evidence>
<keyword evidence="11" id="KW-0067">ATP-binding</keyword>
<evidence type="ECO:0000256" key="8">
    <source>
        <dbReference type="ARBA" id="ARBA00022677"/>
    </source>
</evidence>
<dbReference type="GO" id="GO:0009898">
    <property type="term" value="C:cytoplasmic side of plasma membrane"/>
    <property type="evidence" value="ECO:0007669"/>
    <property type="project" value="TreeGrafter"/>
</dbReference>
<dbReference type="GO" id="GO:0005778">
    <property type="term" value="C:peroxisomal membrane"/>
    <property type="evidence" value="ECO:0007669"/>
    <property type="project" value="UniProtKB-SubCell"/>
</dbReference>
<dbReference type="InterPro" id="IPR000873">
    <property type="entry name" value="AMP-dep_synth/lig_dom"/>
</dbReference>
<dbReference type="OrthoDB" id="10253869at2759"/>
<protein>
    <recommendedName>
        <fullName evidence="18">Very long-chain fatty acid transport protein</fullName>
    </recommendedName>
    <alternativeName>
        <fullName evidence="19">Very-long-chain acyl-CoA synthetase</fullName>
    </alternativeName>
</protein>
<evidence type="ECO:0000256" key="11">
    <source>
        <dbReference type="ARBA" id="ARBA00022840"/>
    </source>
</evidence>
<evidence type="ECO:0000256" key="15">
    <source>
        <dbReference type="ARBA" id="ARBA00023140"/>
    </source>
</evidence>
<keyword evidence="15" id="KW-0576">Peroxisome</keyword>
<comment type="function">
    <text evidence="17">Acyl-CoA synthetase required for both the import of long chain fatty acids (LCFAs) (C14-C18) and the activation very long chain fatty acids (VLCFAs) (C20-C26) by esterification of the fatty acids into metabolically active CoA-thioesters for subsequent degradation or incorporation into phospholipids. The transport and fatty acyl-CoA synthetase activities are genetically separable and are thus independent activities. Esterifies VLCFAs in the peroxisome matrix. The VLCFAs are actively transported into peroxisomes by a PXA1-PXA2 heterodimeric transporter in the peroxisomal membrane.</text>
</comment>
<evidence type="ECO:0000256" key="19">
    <source>
        <dbReference type="ARBA" id="ARBA00078285"/>
    </source>
</evidence>
<evidence type="ECO:0000256" key="13">
    <source>
        <dbReference type="ARBA" id="ARBA00023055"/>
    </source>
</evidence>
<evidence type="ECO:0000256" key="1">
    <source>
        <dbReference type="ARBA" id="ARBA00004502"/>
    </source>
</evidence>
<proteinExistence type="inferred from homology"/>
<accession>A0A6A6C051</accession>
<keyword evidence="9" id="KW-0812">Transmembrane</keyword>
<evidence type="ECO:0000256" key="2">
    <source>
        <dbReference type="ARBA" id="ARBA00004585"/>
    </source>
</evidence>
<evidence type="ECO:0000256" key="12">
    <source>
        <dbReference type="ARBA" id="ARBA00022989"/>
    </source>
</evidence>
<keyword evidence="8" id="KW-0551">Lipid droplet</keyword>
<keyword evidence="5" id="KW-0813">Transport</keyword>
<dbReference type="InterPro" id="IPR045851">
    <property type="entry name" value="AMP-bd_C_sf"/>
</dbReference>
<dbReference type="PANTHER" id="PTHR43107:SF15">
    <property type="entry name" value="FATTY ACID TRANSPORT PROTEIN 3, ISOFORM A"/>
    <property type="match status" value="1"/>
</dbReference>
<reference evidence="22" key="1">
    <citation type="journal article" date="2020" name="Stud. Mycol.">
        <title>101 Dothideomycetes genomes: a test case for predicting lifestyles and emergence of pathogens.</title>
        <authorList>
            <person name="Haridas S."/>
            <person name="Albert R."/>
            <person name="Binder M."/>
            <person name="Bloem J."/>
            <person name="Labutti K."/>
            <person name="Salamov A."/>
            <person name="Andreopoulos B."/>
            <person name="Baker S."/>
            <person name="Barry K."/>
            <person name="Bills G."/>
            <person name="Bluhm B."/>
            <person name="Cannon C."/>
            <person name="Castanera R."/>
            <person name="Culley D."/>
            <person name="Daum C."/>
            <person name="Ezra D."/>
            <person name="Gonzalez J."/>
            <person name="Henrissat B."/>
            <person name="Kuo A."/>
            <person name="Liang C."/>
            <person name="Lipzen A."/>
            <person name="Lutzoni F."/>
            <person name="Magnuson J."/>
            <person name="Mondo S."/>
            <person name="Nolan M."/>
            <person name="Ohm R."/>
            <person name="Pangilinan J."/>
            <person name="Park H.-J."/>
            <person name="Ramirez L."/>
            <person name="Alfaro M."/>
            <person name="Sun H."/>
            <person name="Tritt A."/>
            <person name="Yoshinaga Y."/>
            <person name="Zwiers L.-H."/>
            <person name="Turgeon B."/>
            <person name="Goodwin S."/>
            <person name="Spatafora J."/>
            <person name="Crous P."/>
            <person name="Grigoriev I."/>
        </authorList>
    </citation>
    <scope>NUCLEOTIDE SEQUENCE</scope>
    <source>
        <strain evidence="22">ATCC 36951</strain>
    </source>
</reference>
<feature type="domain" description="AMP-binding enzyme C-terminal" evidence="21">
    <location>
        <begin position="523"/>
        <end position="600"/>
    </location>
</feature>
<dbReference type="InterPro" id="IPR025110">
    <property type="entry name" value="AMP-bd_C"/>
</dbReference>
<dbReference type="Pfam" id="PF00501">
    <property type="entry name" value="AMP-binding"/>
    <property type="match status" value="1"/>
</dbReference>
<evidence type="ECO:0000256" key="4">
    <source>
        <dbReference type="ARBA" id="ARBA00006432"/>
    </source>
</evidence>
<evidence type="ECO:0000256" key="6">
    <source>
        <dbReference type="ARBA" id="ARBA00022475"/>
    </source>
</evidence>
<keyword evidence="23" id="KW-1185">Reference proteome</keyword>
<evidence type="ECO:0000256" key="17">
    <source>
        <dbReference type="ARBA" id="ARBA00060276"/>
    </source>
</evidence>
<dbReference type="SUPFAM" id="SSF56801">
    <property type="entry name" value="Acetyl-CoA synthetase-like"/>
    <property type="match status" value="1"/>
</dbReference>
<comment type="subcellular location">
    <subcellularLocation>
        <location evidence="3">Cell membrane</location>
        <topology evidence="3">Multi-pass membrane protein</topology>
    </subcellularLocation>
    <subcellularLocation>
        <location evidence="1">Lipid droplet</location>
    </subcellularLocation>
    <subcellularLocation>
        <location evidence="2">Peroxisome membrane</location>
        <topology evidence="2">Multi-pass membrane protein</topology>
    </subcellularLocation>
</comment>
<keyword evidence="12" id="KW-1133">Transmembrane helix</keyword>